<accession>A0A917N499</accession>
<dbReference type="Gene3D" id="3.20.20.150">
    <property type="entry name" value="Divalent-metal-dependent TIM barrel enzymes"/>
    <property type="match status" value="1"/>
</dbReference>
<dbReference type="NCBIfam" id="NF009688">
    <property type="entry name" value="PRK13209.1"/>
    <property type="match status" value="1"/>
</dbReference>
<evidence type="ECO:0000259" key="3">
    <source>
        <dbReference type="Pfam" id="PF01261"/>
    </source>
</evidence>
<sequence length="291" mass="32991">MLALGIYEKALPKETSWLTKLKMAKSLGFQFVELSIDETDERLARLEWSPDQIANVRQAISETGVGIYSICLSGHRRYPLGSADKAQREKALVIMQQAIDLASQLGVRTIQLAGYDVYYETKTVASREYFVENLRKSVEMAAKKQVMLAIEIMDDPFMNSITKFNRIKAEIPSPWLQVYPDIGNLSAWPMNDVSYELTQGIAAMTSVHLKDTIDVSTDFPGKFKNVPFGEGNVDFFGSLKALKRLNYCGTFLIEMWSETSEQPIEEIKKAREFLIPIFEEAGYETRSINHC</sequence>
<dbReference type="RefSeq" id="WP_188367348.1">
    <property type="nucleotide sequence ID" value="NZ_BMDT01000004.1"/>
</dbReference>
<dbReference type="SUPFAM" id="SSF51658">
    <property type="entry name" value="Xylose isomerase-like"/>
    <property type="match status" value="1"/>
</dbReference>
<dbReference type="GO" id="GO:0034015">
    <property type="term" value="F:L-ribulose-5-phosphate 3-epimerase activity"/>
    <property type="evidence" value="ECO:0007669"/>
    <property type="project" value="TreeGrafter"/>
</dbReference>
<keyword evidence="1" id="KW-0413">Isomerase</keyword>
<dbReference type="InterPro" id="IPR004560">
    <property type="entry name" value="L-Ru-5P_3-Epase"/>
</dbReference>
<dbReference type="AlphaFoldDB" id="A0A917N499"/>
<evidence type="ECO:0000313" key="5">
    <source>
        <dbReference type="Proteomes" id="UP000622610"/>
    </source>
</evidence>
<evidence type="ECO:0000256" key="1">
    <source>
        <dbReference type="ARBA" id="ARBA00023235"/>
    </source>
</evidence>
<keyword evidence="5" id="KW-1185">Reference proteome</keyword>
<proteinExistence type="predicted"/>
<evidence type="ECO:0000313" key="4">
    <source>
        <dbReference type="EMBL" id="GGI65510.1"/>
    </source>
</evidence>
<dbReference type="InterPro" id="IPR036237">
    <property type="entry name" value="Xyl_isomerase-like_sf"/>
</dbReference>
<dbReference type="GO" id="GO:0019852">
    <property type="term" value="P:L-ascorbic acid metabolic process"/>
    <property type="evidence" value="ECO:0007669"/>
    <property type="project" value="TreeGrafter"/>
</dbReference>
<dbReference type="PANTHER" id="PTHR43489">
    <property type="entry name" value="ISOMERASE"/>
    <property type="match status" value="1"/>
</dbReference>
<gene>
    <name evidence="4" type="ORF">GCM10011482_11640</name>
</gene>
<dbReference type="Proteomes" id="UP000622610">
    <property type="component" value="Unassembled WGS sequence"/>
</dbReference>
<reference evidence="4" key="2">
    <citation type="submission" date="2020-09" db="EMBL/GenBank/DDBJ databases">
        <authorList>
            <person name="Sun Q."/>
            <person name="Sedlacek I."/>
        </authorList>
    </citation>
    <scope>NUCLEOTIDE SEQUENCE</scope>
    <source>
        <strain evidence="4">CCM 8433</strain>
    </source>
</reference>
<dbReference type="NCBIfam" id="NF009689">
    <property type="entry name" value="PRK13210.1"/>
    <property type="match status" value="1"/>
</dbReference>
<dbReference type="InterPro" id="IPR050417">
    <property type="entry name" value="Sugar_Epim/Isomerase"/>
</dbReference>
<organism evidence="4 5">
    <name type="scientific">Enterococcus alcedinis</name>
    <dbReference type="NCBI Taxonomy" id="1274384"/>
    <lineage>
        <taxon>Bacteria</taxon>
        <taxon>Bacillati</taxon>
        <taxon>Bacillota</taxon>
        <taxon>Bacilli</taxon>
        <taxon>Lactobacillales</taxon>
        <taxon>Enterococcaceae</taxon>
        <taxon>Enterococcus</taxon>
    </lineage>
</organism>
<reference evidence="4" key="1">
    <citation type="journal article" date="2014" name="Int. J. Syst. Evol. Microbiol.">
        <title>Complete genome sequence of Corynebacterium casei LMG S-19264T (=DSM 44701T), isolated from a smear-ripened cheese.</title>
        <authorList>
            <consortium name="US DOE Joint Genome Institute (JGI-PGF)"/>
            <person name="Walter F."/>
            <person name="Albersmeier A."/>
            <person name="Kalinowski J."/>
            <person name="Ruckert C."/>
        </authorList>
    </citation>
    <scope>NUCLEOTIDE SEQUENCE</scope>
    <source>
        <strain evidence="4">CCM 8433</strain>
    </source>
</reference>
<name>A0A917N499_9ENTE</name>
<dbReference type="PANTHER" id="PTHR43489:SF8">
    <property type="entry name" value="L-RIBULOSE-5-PHOSPHATE 3-EPIMERASE ULAE"/>
    <property type="match status" value="1"/>
</dbReference>
<comment type="caution">
    <text evidence="4">The sequence shown here is derived from an EMBL/GenBank/DDBJ whole genome shotgun (WGS) entry which is preliminary data.</text>
</comment>
<protein>
    <recommendedName>
        <fullName evidence="2">L-ribulose-5-phosphate 3-epimerase</fullName>
    </recommendedName>
</protein>
<dbReference type="NCBIfam" id="TIGR00542">
    <property type="entry name" value="hxl6Piso_put"/>
    <property type="match status" value="1"/>
</dbReference>
<feature type="domain" description="Xylose isomerase-like TIM barrel" evidence="3">
    <location>
        <begin position="22"/>
        <end position="275"/>
    </location>
</feature>
<evidence type="ECO:0000256" key="2">
    <source>
        <dbReference type="NCBIfam" id="TIGR00542"/>
    </source>
</evidence>
<dbReference type="Pfam" id="PF01261">
    <property type="entry name" value="AP_endonuc_2"/>
    <property type="match status" value="1"/>
</dbReference>
<dbReference type="GO" id="GO:0016861">
    <property type="term" value="F:intramolecular oxidoreductase activity, interconverting aldoses and ketoses"/>
    <property type="evidence" value="ECO:0007669"/>
    <property type="project" value="InterPro"/>
</dbReference>
<dbReference type="EMBL" id="BMDT01000004">
    <property type="protein sequence ID" value="GGI65510.1"/>
    <property type="molecule type" value="Genomic_DNA"/>
</dbReference>
<dbReference type="InterPro" id="IPR013022">
    <property type="entry name" value="Xyl_isomerase-like_TIM-brl"/>
</dbReference>